<gene>
    <name evidence="2" type="ORF">METUNv1_00300</name>
</gene>
<keyword evidence="3" id="KW-1185">Reference proteome</keyword>
<dbReference type="RefSeq" id="WP_008058133.1">
    <property type="nucleotide sequence ID" value="NZ_AFHG01000029.1"/>
</dbReference>
<accession>F5R7X6</accession>
<keyword evidence="1" id="KW-0812">Transmembrane</keyword>
<keyword evidence="1" id="KW-1133">Transmembrane helix</keyword>
<dbReference type="STRING" id="1000565.METUNv1_00300"/>
<keyword evidence="1" id="KW-0472">Membrane</keyword>
<evidence type="ECO:0000313" key="2">
    <source>
        <dbReference type="EMBL" id="EGK73129.1"/>
    </source>
</evidence>
<organism evidence="2 3">
    <name type="scientific">Methyloversatilis universalis (strain ATCC BAA-1314 / DSM 25237 / JCM 13912 / CCUG 52030 / FAM5)</name>
    <dbReference type="NCBI Taxonomy" id="1000565"/>
    <lineage>
        <taxon>Bacteria</taxon>
        <taxon>Pseudomonadati</taxon>
        <taxon>Pseudomonadota</taxon>
        <taxon>Betaproteobacteria</taxon>
        <taxon>Nitrosomonadales</taxon>
        <taxon>Sterolibacteriaceae</taxon>
        <taxon>Methyloversatilis</taxon>
    </lineage>
</organism>
<dbReference type="PANTHER" id="PTHR34219">
    <property type="entry name" value="IRON-REGULATED INNER MEMBRANE PROTEIN-RELATED"/>
    <property type="match status" value="1"/>
</dbReference>
<feature type="transmembrane region" description="Helical" evidence="1">
    <location>
        <begin position="26"/>
        <end position="50"/>
    </location>
</feature>
<evidence type="ECO:0000256" key="1">
    <source>
        <dbReference type="SAM" id="Phobius"/>
    </source>
</evidence>
<protein>
    <submittedName>
        <fullName evidence="2">PepSY-associated TM helix domain protein</fullName>
    </submittedName>
</protein>
<dbReference type="Proteomes" id="UP000005019">
    <property type="component" value="Unassembled WGS sequence"/>
</dbReference>
<dbReference type="PANTHER" id="PTHR34219:SF6">
    <property type="entry name" value="BLR3280 PROTEIN"/>
    <property type="match status" value="1"/>
</dbReference>
<dbReference type="AlphaFoldDB" id="F5R7X6"/>
<comment type="caution">
    <text evidence="2">The sequence shown here is derived from an EMBL/GenBank/DDBJ whole genome shotgun (WGS) entry which is preliminary data.</text>
</comment>
<feature type="transmembrane region" description="Helical" evidence="1">
    <location>
        <begin position="230"/>
        <end position="248"/>
    </location>
</feature>
<dbReference type="EMBL" id="AFHG01000029">
    <property type="protein sequence ID" value="EGK73129.1"/>
    <property type="molecule type" value="Genomic_DNA"/>
</dbReference>
<name>F5R7X6_METUF</name>
<dbReference type="InterPro" id="IPR005625">
    <property type="entry name" value="PepSY-ass_TM"/>
</dbReference>
<feature type="transmembrane region" description="Helical" evidence="1">
    <location>
        <begin position="470"/>
        <end position="490"/>
    </location>
</feature>
<proteinExistence type="predicted"/>
<sequence length="496" mass="55987">MFQPFTLTRQTVLARLFQTLRALHRWLGIAGCLLFLMWFLSGLVMSVVGFPSLTDAERLRGLAPIDGSLLRVTPDAALRAAGVHNFPRKLWLESMVREDGGHEPVWRMVLADGSRHTVSADTGSRIDAVDLARAEAIARAFSGALHVRWTGTVERDQWTVLATLDRQRPFHRIALDDDAGTELYVSARSGEVVRDTTRRERMWNWMGAVPHWFYFTPLREKSELWRQTLLWVSGICCLSALSGLVLGLQRLRRQSPFSPFIGWMKLHHLAGLGGGLFVLTWMVSGWLSMSPGDWLRNTPPGKAAMARYTGSVAPEFPWPPQRAALDALLAETAWKDIQLYWVDGHARMTLTNGEGYRRALDLPGFDHPDVTEQHAETVARALLPDARINAIERITAEDAWWYGRRDPKELPVWRVQLEDPAETWVHIDGLDGRLLGTMDRAARLRRWLFNAPHAFEIPALSARPALRWGLLWLAALAGVAVSMSAVVIALRRLSRR</sequence>
<dbReference type="OrthoDB" id="9760788at2"/>
<evidence type="ECO:0000313" key="3">
    <source>
        <dbReference type="Proteomes" id="UP000005019"/>
    </source>
</evidence>
<feature type="transmembrane region" description="Helical" evidence="1">
    <location>
        <begin position="269"/>
        <end position="289"/>
    </location>
</feature>
<dbReference type="eggNOG" id="COG3182">
    <property type="taxonomic scope" value="Bacteria"/>
</dbReference>
<reference evidence="2 3" key="1">
    <citation type="journal article" date="2011" name="J. Bacteriol.">
        <title>Genome sequence of Methyloversatilis universalis FAM5T, a methylotrophic representative of the order Rhodocyclales.</title>
        <authorList>
            <person name="Kittichotirat W."/>
            <person name="Good N.M."/>
            <person name="Hall R."/>
            <person name="Bringel F."/>
            <person name="Lajus A."/>
            <person name="Medigue C."/>
            <person name="Smalley N.E."/>
            <person name="Beck D."/>
            <person name="Bumgarner R."/>
            <person name="Vuilleumier S."/>
            <person name="Kalyuzhnaya M.G."/>
        </authorList>
    </citation>
    <scope>NUCLEOTIDE SEQUENCE [LARGE SCALE GENOMIC DNA]</scope>
    <source>
        <strain evidence="3">ATCC BAA-1314 / JCM 13912 / FAM5</strain>
    </source>
</reference>